<dbReference type="InterPro" id="IPR001761">
    <property type="entry name" value="Peripla_BP/Lac1_sug-bd_dom"/>
</dbReference>
<evidence type="ECO:0000259" key="5">
    <source>
        <dbReference type="PROSITE" id="PS50932"/>
    </source>
</evidence>
<dbReference type="InterPro" id="IPR010982">
    <property type="entry name" value="Lambda_DNA-bd_dom_sf"/>
</dbReference>
<protein>
    <submittedName>
        <fullName evidence="6">Transcriptional regulator, LacI family</fullName>
    </submittedName>
</protein>
<gene>
    <name evidence="6" type="ORF">SAMN06272737_1016</name>
</gene>
<dbReference type="SUPFAM" id="SSF47413">
    <property type="entry name" value="lambda repressor-like DNA-binding domains"/>
    <property type="match status" value="1"/>
</dbReference>
<dbReference type="PANTHER" id="PTHR30146:SF109">
    <property type="entry name" value="HTH-TYPE TRANSCRIPTIONAL REGULATOR GALS"/>
    <property type="match status" value="1"/>
</dbReference>
<dbReference type="InterPro" id="IPR000843">
    <property type="entry name" value="HTH_LacI"/>
</dbReference>
<dbReference type="PANTHER" id="PTHR30146">
    <property type="entry name" value="LACI-RELATED TRANSCRIPTIONAL REPRESSOR"/>
    <property type="match status" value="1"/>
</dbReference>
<evidence type="ECO:0000313" key="6">
    <source>
        <dbReference type="EMBL" id="SNR22876.1"/>
    </source>
</evidence>
<dbReference type="SMART" id="SM00354">
    <property type="entry name" value="HTH_LACI"/>
    <property type="match status" value="1"/>
</dbReference>
<accession>A0A238UL72</accession>
<dbReference type="PROSITE" id="PS50932">
    <property type="entry name" value="HTH_LACI_2"/>
    <property type="match status" value="1"/>
</dbReference>
<dbReference type="Pfam" id="PF00532">
    <property type="entry name" value="Peripla_BP_1"/>
    <property type="match status" value="1"/>
</dbReference>
<dbReference type="CDD" id="cd06267">
    <property type="entry name" value="PBP1_LacI_sugar_binding-like"/>
    <property type="match status" value="1"/>
</dbReference>
<keyword evidence="7" id="KW-1185">Reference proteome</keyword>
<dbReference type="Gene3D" id="1.10.260.40">
    <property type="entry name" value="lambda repressor-like DNA-binding domains"/>
    <property type="match status" value="1"/>
</dbReference>
<dbReference type="PRINTS" id="PR00036">
    <property type="entry name" value="HTHLACI"/>
</dbReference>
<keyword evidence="1" id="KW-0805">Transcription regulation</keyword>
<evidence type="ECO:0000256" key="3">
    <source>
        <dbReference type="ARBA" id="ARBA00023163"/>
    </source>
</evidence>
<feature type="region of interest" description="Disordered" evidence="4">
    <location>
        <begin position="359"/>
        <end position="413"/>
    </location>
</feature>
<organism evidence="6 7">
    <name type="scientific">Blastococcus mobilis</name>
    <dbReference type="NCBI Taxonomy" id="1938746"/>
    <lineage>
        <taxon>Bacteria</taxon>
        <taxon>Bacillati</taxon>
        <taxon>Actinomycetota</taxon>
        <taxon>Actinomycetes</taxon>
        <taxon>Geodermatophilales</taxon>
        <taxon>Geodermatophilaceae</taxon>
        <taxon>Blastococcus</taxon>
    </lineage>
</organism>
<keyword evidence="2" id="KW-0238">DNA-binding</keyword>
<dbReference type="InterPro" id="IPR028082">
    <property type="entry name" value="Peripla_BP_I"/>
</dbReference>
<evidence type="ECO:0000256" key="1">
    <source>
        <dbReference type="ARBA" id="ARBA00023015"/>
    </source>
</evidence>
<dbReference type="Proteomes" id="UP000198403">
    <property type="component" value="Unassembled WGS sequence"/>
</dbReference>
<reference evidence="6 7" key="1">
    <citation type="submission" date="2017-06" db="EMBL/GenBank/DDBJ databases">
        <authorList>
            <person name="Kim H.J."/>
            <person name="Triplett B.A."/>
        </authorList>
    </citation>
    <scope>NUCLEOTIDE SEQUENCE [LARGE SCALE GENOMIC DNA]</scope>
    <source>
        <strain evidence="6 7">DSM 44272</strain>
    </source>
</reference>
<feature type="compositionally biased region" description="Basic and acidic residues" evidence="4">
    <location>
        <begin position="376"/>
        <end position="405"/>
    </location>
</feature>
<evidence type="ECO:0000256" key="4">
    <source>
        <dbReference type="SAM" id="MobiDB-lite"/>
    </source>
</evidence>
<dbReference type="EMBL" id="FZNO01000001">
    <property type="protein sequence ID" value="SNR22876.1"/>
    <property type="molecule type" value="Genomic_DNA"/>
</dbReference>
<feature type="domain" description="HTH lacI-type" evidence="5">
    <location>
        <begin position="40"/>
        <end position="94"/>
    </location>
</feature>
<sequence>MTETSDSQRCVPCSFDRGPPDRWAAVLRLCPKGFLVPARVTLRDVARVAAVSAKTVSRVVNQDEHVTPSTRARVQRAIADLGFQPNLVARSLRVGRADVIGLVVESLADPFFARLTSAVEQEAHERGLAVMVSSVGHVPERESVIVQSLLVRQVAGLIVTPMSQSHAYLAGTQQRTPVVFVDRLPEDITSDAVLVDDLAAGEAATRHLLDHGHRRIGFLGSELRNPTTRLRLAGYRRALAERGIPDDGSLVAVGAGSAQQAREAAEKLLSGPRPPTAIFSSNMRCSLGLVPLLHGSGRTDVAVVSFDDFPMADSLEPAVTVIDHDPELIGRAAADRLFRRLEDLDAPAETVVVPVRLVPRGSGELRPPGPSGGRDSGADGRRPPASPAERDMRPAPRQEAADGARRSGRGRRP</sequence>
<keyword evidence="3" id="KW-0804">Transcription</keyword>
<dbReference type="GO" id="GO:0000976">
    <property type="term" value="F:transcription cis-regulatory region binding"/>
    <property type="evidence" value="ECO:0007669"/>
    <property type="project" value="TreeGrafter"/>
</dbReference>
<dbReference type="Gene3D" id="3.40.50.2300">
    <property type="match status" value="2"/>
</dbReference>
<name>A0A238UL72_9ACTN</name>
<dbReference type="PROSITE" id="PS00356">
    <property type="entry name" value="HTH_LACI_1"/>
    <property type="match status" value="1"/>
</dbReference>
<dbReference type="SUPFAM" id="SSF53822">
    <property type="entry name" value="Periplasmic binding protein-like I"/>
    <property type="match status" value="1"/>
</dbReference>
<evidence type="ECO:0000313" key="7">
    <source>
        <dbReference type="Proteomes" id="UP000198403"/>
    </source>
</evidence>
<evidence type="ECO:0000256" key="2">
    <source>
        <dbReference type="ARBA" id="ARBA00023125"/>
    </source>
</evidence>
<dbReference type="AlphaFoldDB" id="A0A238UL72"/>
<dbReference type="CDD" id="cd01392">
    <property type="entry name" value="HTH_LacI"/>
    <property type="match status" value="1"/>
</dbReference>
<proteinExistence type="predicted"/>
<dbReference type="Pfam" id="PF00356">
    <property type="entry name" value="LacI"/>
    <property type="match status" value="1"/>
</dbReference>
<dbReference type="GO" id="GO:0003700">
    <property type="term" value="F:DNA-binding transcription factor activity"/>
    <property type="evidence" value="ECO:0007669"/>
    <property type="project" value="TreeGrafter"/>
</dbReference>